<dbReference type="STRING" id="456442.Mboo_1571"/>
<evidence type="ECO:0000256" key="1">
    <source>
        <dbReference type="SAM" id="Phobius"/>
    </source>
</evidence>
<evidence type="ECO:0000313" key="3">
    <source>
        <dbReference type="Proteomes" id="UP000002408"/>
    </source>
</evidence>
<feature type="transmembrane region" description="Helical" evidence="1">
    <location>
        <begin position="91"/>
        <end position="111"/>
    </location>
</feature>
<feature type="transmembrane region" description="Helical" evidence="1">
    <location>
        <begin position="64"/>
        <end position="85"/>
    </location>
</feature>
<feature type="transmembrane region" description="Helical" evidence="1">
    <location>
        <begin position="177"/>
        <end position="199"/>
    </location>
</feature>
<reference evidence="3" key="1">
    <citation type="journal article" date="2015" name="Microbiology">
        <title>Genome of Methanoregula boonei 6A8 reveals adaptations to oligotrophic peatland environments.</title>
        <authorList>
            <person name="Braeuer S."/>
            <person name="Cadillo-Quiroz H."/>
            <person name="Kyrpides N."/>
            <person name="Woyke T."/>
            <person name="Goodwin L."/>
            <person name="Detter C."/>
            <person name="Podell S."/>
            <person name="Yavitt J.B."/>
            <person name="Zinder S.H."/>
        </authorList>
    </citation>
    <scope>NUCLEOTIDE SEQUENCE [LARGE SCALE GENOMIC DNA]</scope>
    <source>
        <strain evidence="3">DSM 21154 / JCM 14090 / 6A8</strain>
    </source>
</reference>
<keyword evidence="1" id="KW-0812">Transmembrane</keyword>
<feature type="transmembrane region" description="Helical" evidence="1">
    <location>
        <begin position="38"/>
        <end position="57"/>
    </location>
</feature>
<sequence length="200" mass="21174">MRQKYSHDTGLSPPGSNYSTSVMEYPAVMAVLRPASGAIGWCALLAFILPLGGAWMLGLSPAAAGALVASAFVIEYGSIPIGIGLGLPAQYVFAAATSIEAGIFLGLFGLLDTIGTASGRVARFLAWIHSLATRSKMFDRYGILGLFPAEIIIGVYLCAPVSWLFGWNKWRSFAITMAGYCVAAAITTLATLGVIHYLFR</sequence>
<dbReference type="EMBL" id="CP000780">
    <property type="protein sequence ID" value="ABS56088.1"/>
    <property type="molecule type" value="Genomic_DNA"/>
</dbReference>
<dbReference type="KEGG" id="mbn:Mboo_1571"/>
<protein>
    <submittedName>
        <fullName evidence="2">Uncharacterized protein</fullName>
    </submittedName>
</protein>
<keyword evidence="3" id="KW-1185">Reference proteome</keyword>
<dbReference type="AlphaFoldDB" id="A7I8M7"/>
<proteinExistence type="predicted"/>
<keyword evidence="1" id="KW-0472">Membrane</keyword>
<dbReference type="Pfam" id="PF06695">
    <property type="entry name" value="Sm_multidrug_ex"/>
    <property type="match status" value="1"/>
</dbReference>
<feature type="transmembrane region" description="Helical" evidence="1">
    <location>
        <begin position="141"/>
        <end position="165"/>
    </location>
</feature>
<accession>A7I8M7</accession>
<dbReference type="Proteomes" id="UP000002408">
    <property type="component" value="Chromosome"/>
</dbReference>
<gene>
    <name evidence="2" type="ordered locus">Mboo_1571</name>
</gene>
<dbReference type="eggNOG" id="arCOG01330">
    <property type="taxonomic scope" value="Archaea"/>
</dbReference>
<name>A7I8M7_METB6</name>
<dbReference type="InterPro" id="IPR009577">
    <property type="entry name" value="Sm_multidrug_ex"/>
</dbReference>
<evidence type="ECO:0000313" key="2">
    <source>
        <dbReference type="EMBL" id="ABS56088.1"/>
    </source>
</evidence>
<dbReference type="HOGENOM" id="CLU_1472080_0_0_2"/>
<keyword evidence="1" id="KW-1133">Transmembrane helix</keyword>
<organism evidence="2 3">
    <name type="scientific">Methanoregula boonei (strain DSM 21154 / JCM 14090 / 6A8)</name>
    <dbReference type="NCBI Taxonomy" id="456442"/>
    <lineage>
        <taxon>Archaea</taxon>
        <taxon>Methanobacteriati</taxon>
        <taxon>Methanobacteriota</taxon>
        <taxon>Stenosarchaea group</taxon>
        <taxon>Methanomicrobia</taxon>
        <taxon>Methanomicrobiales</taxon>
        <taxon>Methanoregulaceae</taxon>
        <taxon>Methanoregula</taxon>
    </lineage>
</organism>